<evidence type="ECO:0000313" key="3">
    <source>
        <dbReference type="Proteomes" id="UP000053097"/>
    </source>
</evidence>
<reference evidence="2 3" key="1">
    <citation type="journal article" date="2014" name="Curr. Biol.">
        <title>The genome of the clonal raider ant Cerapachys biroi.</title>
        <authorList>
            <person name="Oxley P.R."/>
            <person name="Ji L."/>
            <person name="Fetter-Pruneda I."/>
            <person name="McKenzie S.K."/>
            <person name="Li C."/>
            <person name="Hu H."/>
            <person name="Zhang G."/>
            <person name="Kronauer D.J."/>
        </authorList>
    </citation>
    <scope>NUCLEOTIDE SEQUENCE [LARGE SCALE GENOMIC DNA]</scope>
</reference>
<organism evidence="2 3">
    <name type="scientific">Ooceraea biroi</name>
    <name type="common">Clonal raider ant</name>
    <name type="synonym">Cerapachys biroi</name>
    <dbReference type="NCBI Taxonomy" id="2015173"/>
    <lineage>
        <taxon>Eukaryota</taxon>
        <taxon>Metazoa</taxon>
        <taxon>Ecdysozoa</taxon>
        <taxon>Arthropoda</taxon>
        <taxon>Hexapoda</taxon>
        <taxon>Insecta</taxon>
        <taxon>Pterygota</taxon>
        <taxon>Neoptera</taxon>
        <taxon>Endopterygota</taxon>
        <taxon>Hymenoptera</taxon>
        <taxon>Apocrita</taxon>
        <taxon>Aculeata</taxon>
        <taxon>Formicoidea</taxon>
        <taxon>Formicidae</taxon>
        <taxon>Dorylinae</taxon>
        <taxon>Ooceraea</taxon>
    </lineage>
</organism>
<proteinExistence type="predicted"/>
<name>A0A026X478_OOCBI</name>
<dbReference type="Proteomes" id="UP000053097">
    <property type="component" value="Unassembled WGS sequence"/>
</dbReference>
<feature type="transmembrane region" description="Helical" evidence="1">
    <location>
        <begin position="60"/>
        <end position="79"/>
    </location>
</feature>
<dbReference type="AlphaFoldDB" id="A0A026X478"/>
<evidence type="ECO:0000313" key="2">
    <source>
        <dbReference type="EMBL" id="EZA62826.1"/>
    </source>
</evidence>
<keyword evidence="1" id="KW-0812">Transmembrane</keyword>
<keyword evidence="1" id="KW-1133">Transmembrane helix</keyword>
<keyword evidence="3" id="KW-1185">Reference proteome</keyword>
<sequence>MRLKKKLEEGNEKECEIGCLKTLILMKKIRGVTKSQFQLLQAFLSNAQRVEKMSYKKQDMSLIITLFHQLLFLLQSHMFRHAQKAMLKD</sequence>
<gene>
    <name evidence="2" type="ORF">X777_01856</name>
</gene>
<protein>
    <submittedName>
        <fullName evidence="2">Uncharacterized protein</fullName>
    </submittedName>
</protein>
<evidence type="ECO:0000256" key="1">
    <source>
        <dbReference type="SAM" id="Phobius"/>
    </source>
</evidence>
<keyword evidence="1" id="KW-0472">Membrane</keyword>
<dbReference type="EMBL" id="KK107017">
    <property type="protein sequence ID" value="EZA62826.1"/>
    <property type="molecule type" value="Genomic_DNA"/>
</dbReference>
<accession>A0A026X478</accession>